<dbReference type="Proteomes" id="UP000266305">
    <property type="component" value="Unassembled WGS sequence"/>
</dbReference>
<comment type="caution">
    <text evidence="1">The sequence shown here is derived from an EMBL/GenBank/DDBJ whole genome shotgun (WGS) entry which is preliminary data.</text>
</comment>
<reference evidence="1 2" key="1">
    <citation type="submission" date="2018-08" db="EMBL/GenBank/DDBJ databases">
        <title>Draft genome sequence of Rhodobacter sphaeroides FY.</title>
        <authorList>
            <person name="Rayyan A."/>
            <person name="Meyer T.E."/>
            <person name="Kyndt J.A."/>
        </authorList>
    </citation>
    <scope>NUCLEOTIDE SEQUENCE [LARGE SCALE GENOMIC DNA]</scope>
    <source>
        <strain evidence="1 2">FY</strain>
    </source>
</reference>
<dbReference type="EMBL" id="QWGP01000001">
    <property type="protein sequence ID" value="RHZ98690.1"/>
    <property type="molecule type" value="Genomic_DNA"/>
</dbReference>
<gene>
    <name evidence="1" type="ORF">D1114_00970</name>
</gene>
<evidence type="ECO:0000313" key="2">
    <source>
        <dbReference type="Proteomes" id="UP000266305"/>
    </source>
</evidence>
<accession>A0AAX1US13</accession>
<dbReference type="RefSeq" id="WP_118999048.1">
    <property type="nucleotide sequence ID" value="NZ_QWGP01000001.1"/>
</dbReference>
<sequence length="72" mass="7641">MMFHAFTWRRRAGWLMPGFPGPILVGSVNPGWHCAVDGYAGTALTAALRAGVGRFLEGRARAPEAASQPAAM</sequence>
<name>A0AAX1US13_CERSP</name>
<dbReference type="AlphaFoldDB" id="A0AAX1US13"/>
<organism evidence="1 2">
    <name type="scientific">Cereibacter sphaeroides</name>
    <name type="common">Rhodobacter sphaeroides</name>
    <dbReference type="NCBI Taxonomy" id="1063"/>
    <lineage>
        <taxon>Bacteria</taxon>
        <taxon>Pseudomonadati</taxon>
        <taxon>Pseudomonadota</taxon>
        <taxon>Alphaproteobacteria</taxon>
        <taxon>Rhodobacterales</taxon>
        <taxon>Paracoccaceae</taxon>
        <taxon>Cereibacter</taxon>
    </lineage>
</organism>
<protein>
    <submittedName>
        <fullName evidence="1">Uncharacterized protein</fullName>
    </submittedName>
</protein>
<evidence type="ECO:0000313" key="1">
    <source>
        <dbReference type="EMBL" id="RHZ98690.1"/>
    </source>
</evidence>
<proteinExistence type="predicted"/>